<feature type="region of interest" description="Disordered" evidence="1">
    <location>
        <begin position="1"/>
        <end position="31"/>
    </location>
</feature>
<evidence type="ECO:0000256" key="2">
    <source>
        <dbReference type="SAM" id="Phobius"/>
    </source>
</evidence>
<dbReference type="eggNOG" id="ENOG502SHU3">
    <property type="taxonomic scope" value="Eukaryota"/>
</dbReference>
<dbReference type="EMBL" id="KB446545">
    <property type="protein sequence ID" value="EME39287.1"/>
    <property type="molecule type" value="Genomic_DNA"/>
</dbReference>
<evidence type="ECO:0008006" key="5">
    <source>
        <dbReference type="Google" id="ProtNLM"/>
    </source>
</evidence>
<dbReference type="OMA" id="VAAWIWS"/>
<evidence type="ECO:0000256" key="1">
    <source>
        <dbReference type="SAM" id="MobiDB-lite"/>
    </source>
</evidence>
<feature type="region of interest" description="Disordered" evidence="1">
    <location>
        <begin position="436"/>
        <end position="457"/>
    </location>
</feature>
<dbReference type="Proteomes" id="UP000016933">
    <property type="component" value="Unassembled WGS sequence"/>
</dbReference>
<feature type="compositionally biased region" description="Pro residues" evidence="1">
    <location>
        <begin position="95"/>
        <end position="123"/>
    </location>
</feature>
<dbReference type="OrthoDB" id="5327700at2759"/>
<reference evidence="3 4" key="2">
    <citation type="journal article" date="2012" name="PLoS Pathog.">
        <title>Diverse lifestyles and strategies of plant pathogenesis encoded in the genomes of eighteen Dothideomycetes fungi.</title>
        <authorList>
            <person name="Ohm R.A."/>
            <person name="Feau N."/>
            <person name="Henrissat B."/>
            <person name="Schoch C.L."/>
            <person name="Horwitz B.A."/>
            <person name="Barry K.W."/>
            <person name="Condon B.J."/>
            <person name="Copeland A.C."/>
            <person name="Dhillon B."/>
            <person name="Glaser F."/>
            <person name="Hesse C.N."/>
            <person name="Kosti I."/>
            <person name="LaButti K."/>
            <person name="Lindquist E.A."/>
            <person name="Lucas S."/>
            <person name="Salamov A.A."/>
            <person name="Bradshaw R.E."/>
            <person name="Ciuffetti L."/>
            <person name="Hamelin R.C."/>
            <person name="Kema G.H.J."/>
            <person name="Lawrence C."/>
            <person name="Scott J.A."/>
            <person name="Spatafora J.W."/>
            <person name="Turgeon B.G."/>
            <person name="de Wit P.J.G.M."/>
            <person name="Zhong S."/>
            <person name="Goodwin S.B."/>
            <person name="Grigoriev I.V."/>
        </authorList>
    </citation>
    <scope>NUCLEOTIDE SEQUENCE [LARGE SCALE GENOMIC DNA]</scope>
    <source>
        <strain evidence="4">NZE10 / CBS 128990</strain>
    </source>
</reference>
<keyword evidence="4" id="KW-1185">Reference proteome</keyword>
<feature type="transmembrane region" description="Helical" evidence="2">
    <location>
        <begin position="38"/>
        <end position="61"/>
    </location>
</feature>
<dbReference type="AlphaFoldDB" id="M2XIK3"/>
<feature type="region of interest" description="Disordered" evidence="1">
    <location>
        <begin position="201"/>
        <end position="262"/>
    </location>
</feature>
<evidence type="ECO:0000313" key="4">
    <source>
        <dbReference type="Proteomes" id="UP000016933"/>
    </source>
</evidence>
<proteinExistence type="predicted"/>
<feature type="compositionally biased region" description="Basic and acidic residues" evidence="1">
    <location>
        <begin position="205"/>
        <end position="258"/>
    </location>
</feature>
<accession>M2XIK3</accession>
<feature type="region of interest" description="Disordered" evidence="1">
    <location>
        <begin position="66"/>
        <end position="128"/>
    </location>
</feature>
<organism evidence="3 4">
    <name type="scientific">Dothistroma septosporum (strain NZE10 / CBS 128990)</name>
    <name type="common">Red band needle blight fungus</name>
    <name type="synonym">Mycosphaerella pini</name>
    <dbReference type="NCBI Taxonomy" id="675120"/>
    <lineage>
        <taxon>Eukaryota</taxon>
        <taxon>Fungi</taxon>
        <taxon>Dikarya</taxon>
        <taxon>Ascomycota</taxon>
        <taxon>Pezizomycotina</taxon>
        <taxon>Dothideomycetes</taxon>
        <taxon>Dothideomycetidae</taxon>
        <taxon>Mycosphaerellales</taxon>
        <taxon>Mycosphaerellaceae</taxon>
        <taxon>Dothistroma</taxon>
    </lineage>
</organism>
<evidence type="ECO:0000313" key="3">
    <source>
        <dbReference type="EMBL" id="EME39287.1"/>
    </source>
</evidence>
<keyword evidence="2" id="KW-1133">Transmembrane helix</keyword>
<reference evidence="4" key="1">
    <citation type="journal article" date="2012" name="PLoS Genet.">
        <title>The genomes of the fungal plant pathogens Cladosporium fulvum and Dothistroma septosporum reveal adaptation to different hosts and lifestyles but also signatures of common ancestry.</title>
        <authorList>
            <person name="de Wit P.J.G.M."/>
            <person name="van der Burgt A."/>
            <person name="Oekmen B."/>
            <person name="Stergiopoulos I."/>
            <person name="Abd-Elsalam K.A."/>
            <person name="Aerts A.L."/>
            <person name="Bahkali A.H."/>
            <person name="Beenen H.G."/>
            <person name="Chettri P."/>
            <person name="Cox M.P."/>
            <person name="Datema E."/>
            <person name="de Vries R.P."/>
            <person name="Dhillon B."/>
            <person name="Ganley A.R."/>
            <person name="Griffiths S.A."/>
            <person name="Guo Y."/>
            <person name="Hamelin R.C."/>
            <person name="Henrissat B."/>
            <person name="Kabir M.S."/>
            <person name="Jashni M.K."/>
            <person name="Kema G."/>
            <person name="Klaubauf S."/>
            <person name="Lapidus A."/>
            <person name="Levasseur A."/>
            <person name="Lindquist E."/>
            <person name="Mehrabi R."/>
            <person name="Ohm R.A."/>
            <person name="Owen T.J."/>
            <person name="Salamov A."/>
            <person name="Schwelm A."/>
            <person name="Schijlen E."/>
            <person name="Sun H."/>
            <person name="van den Burg H.A."/>
            <person name="van Ham R.C.H.J."/>
            <person name="Zhang S."/>
            <person name="Goodwin S.B."/>
            <person name="Grigoriev I.V."/>
            <person name="Collemare J."/>
            <person name="Bradshaw R.E."/>
        </authorList>
    </citation>
    <scope>NUCLEOTIDE SEQUENCE [LARGE SCALE GENOMIC DNA]</scope>
    <source>
        <strain evidence="4">NZE10 / CBS 128990</strain>
    </source>
</reference>
<keyword evidence="2" id="KW-0472">Membrane</keyword>
<protein>
    <recommendedName>
        <fullName evidence="5">Peroxin 22-like protein</fullName>
    </recommendedName>
</protein>
<gene>
    <name evidence="3" type="ORF">DOTSEDRAFT_75123</name>
</gene>
<dbReference type="HOGENOM" id="CLU_025740_0_0_1"/>
<keyword evidence="2" id="KW-0812">Transmembrane</keyword>
<name>M2XIK3_DOTSN</name>
<sequence>MSYDRTYRKTTTTTNRGRRPLYAPPPPPGGHNRQHSVLGYWVPLITIGTIAVGGLAAWIWAEREHEDDDLSPHDKPPRPPTGMGGPYPTQGAQPYPGPPQSGGPPPGVVPPQDPSTHGMPPPVGAEGQVSYQGEASSYYDSTETQSRDVRDDRTFIGRMTGAIKRTPSPQQFFDSASKQVMGGIAAAGTALGSIMEVDSNAGQYSERRSRDQSRLREEREGFSDHERWSEEADERNRITVVEKDSEKRAKDAAKDKGKGSSKRAVAVVVSADVPDEQGHEGVFTEHGSILSHLPTQHDPARNELFVLIHAPGLKQLPSPDYTPGRAGSSLGGSYSEIDTPAHTPGSELQSISPRIDAQPDFNQKQFDALWTQALSLVSNATQILPFTTKDGYVHMLRHLAPQLVYVSDTLSGREGETIAQLKGWVGHTVLVVGDDGHGGLADTETETEDEQTGDRRASKWYEHSSFVGLGKEVDLVDSTRVGDDWARRVNAKE</sequence>